<sequence length="707" mass="74187">MASNDDSPTSLHGQPWSVWADRLGRDSPLSDTDEQSKVNQTKEGDAMKLPKQDMLFFGLCPVRDEFYLVTCNFCQRVCTPQGLKNHIELKHAQEWTNCQLPESMDNCVHPSAAAPVSNSAKAKAAKKSATGQPAMPNSLAYLLATPAAPLKPRGAGSSSNSKRVAGNKPAAAAASSAVLSGVSHGSANSKIPAPIASALIGTPYDKIPSPQQPPPPVQFSPMQPTLTAPSPVSPLTAGGPAGVMTPSPAITMTVAVDSSGNQTVQIHLPEIGNGVMLADSPADLGASASNAGGGGGGLVNRTGKKQRKTSKSERRMLPVKERELDLEKHCGVWMSDLNRACTRSLTCKAHSLTLRRAVQGRSRSFDDLLAEHRAVKELVIKQLKDGASLPAGAALQPVAKQVPPTPTAGAIQASSVPKLGRPPLARPPPAKKLLTSLLQTQPQSVGSELSVEVLPNTESQNAQQLPSSGLLQRPFPSTVMPSVSLTFTQHHPKPLAVCSFGLRRQVSRAGVAPDRKWDFLRSTVRSTLPRSAAKSMVRSVATASGAVGLQSLLRPSIVQQASGGHHLLTHENNSIELPNGLQLSIGVQPEGHNHHHHRVRFKKSLLNGVTGGHPTEQEQADDDLMEGFDGLVGEDGVLTFLNQSNEGTAALSLMADLSAGNITFSELNHQAGGASGVVGGGNVSAGPRLHSSSTSMILQLDPGDPML</sequence>
<dbReference type="AlphaFoldDB" id="A0A8J2RLL4"/>
<proteinExistence type="predicted"/>
<feature type="region of interest" description="Disordered" evidence="1">
    <location>
        <begin position="685"/>
        <end position="707"/>
    </location>
</feature>
<feature type="region of interest" description="Disordered" evidence="1">
    <location>
        <begin position="1"/>
        <end position="45"/>
    </location>
</feature>
<dbReference type="EMBL" id="CAKKLH010000103">
    <property type="protein sequence ID" value="CAH0103205.1"/>
    <property type="molecule type" value="Genomic_DNA"/>
</dbReference>
<protein>
    <recommendedName>
        <fullName evidence="2">SCA7 domain-containing protein</fullName>
    </recommendedName>
</protein>
<name>A0A8J2RLL4_9CRUS</name>
<evidence type="ECO:0000259" key="2">
    <source>
        <dbReference type="PROSITE" id="PS51505"/>
    </source>
</evidence>
<dbReference type="PANTHER" id="PTHR15117:SF24">
    <property type="entry name" value="SCA7 DOMAIN-CONTAINING PROTEIN"/>
    <property type="match status" value="1"/>
</dbReference>
<dbReference type="OrthoDB" id="21678at2759"/>
<dbReference type="InterPro" id="IPR052237">
    <property type="entry name" value="Ataxin-7-like_regulator"/>
</dbReference>
<dbReference type="PROSITE" id="PS51505">
    <property type="entry name" value="SCA7"/>
    <property type="match status" value="1"/>
</dbReference>
<gene>
    <name evidence="3" type="ORF">DGAL_LOCUS5739</name>
</gene>
<dbReference type="Proteomes" id="UP000789390">
    <property type="component" value="Unassembled WGS sequence"/>
</dbReference>
<evidence type="ECO:0000313" key="3">
    <source>
        <dbReference type="EMBL" id="CAH0103205.1"/>
    </source>
</evidence>
<feature type="region of interest" description="Disordered" evidence="1">
    <location>
        <begin position="287"/>
        <end position="314"/>
    </location>
</feature>
<feature type="domain" description="SCA7" evidence="2">
    <location>
        <begin position="317"/>
        <end position="384"/>
    </location>
</feature>
<dbReference type="Pfam" id="PF08313">
    <property type="entry name" value="SCA7"/>
    <property type="match status" value="1"/>
</dbReference>
<keyword evidence="4" id="KW-1185">Reference proteome</keyword>
<evidence type="ECO:0000256" key="1">
    <source>
        <dbReference type="SAM" id="MobiDB-lite"/>
    </source>
</evidence>
<accession>A0A8J2RLL4</accession>
<dbReference type="InterPro" id="IPR013243">
    <property type="entry name" value="SCA7_dom"/>
</dbReference>
<reference evidence="3" key="1">
    <citation type="submission" date="2021-11" db="EMBL/GenBank/DDBJ databases">
        <authorList>
            <person name="Schell T."/>
        </authorList>
    </citation>
    <scope>NUCLEOTIDE SEQUENCE</scope>
    <source>
        <strain evidence="3">M5</strain>
    </source>
</reference>
<feature type="region of interest" description="Disordered" evidence="1">
    <location>
        <begin position="400"/>
        <end position="430"/>
    </location>
</feature>
<organism evidence="3 4">
    <name type="scientific">Daphnia galeata</name>
    <dbReference type="NCBI Taxonomy" id="27404"/>
    <lineage>
        <taxon>Eukaryota</taxon>
        <taxon>Metazoa</taxon>
        <taxon>Ecdysozoa</taxon>
        <taxon>Arthropoda</taxon>
        <taxon>Crustacea</taxon>
        <taxon>Branchiopoda</taxon>
        <taxon>Diplostraca</taxon>
        <taxon>Cladocera</taxon>
        <taxon>Anomopoda</taxon>
        <taxon>Daphniidae</taxon>
        <taxon>Daphnia</taxon>
    </lineage>
</organism>
<feature type="compositionally biased region" description="Basic and acidic residues" evidence="1">
    <location>
        <begin position="34"/>
        <end position="45"/>
    </location>
</feature>
<evidence type="ECO:0000313" key="4">
    <source>
        <dbReference type="Proteomes" id="UP000789390"/>
    </source>
</evidence>
<dbReference type="PANTHER" id="PTHR15117">
    <property type="entry name" value="ATAXIN 7 RELATED"/>
    <property type="match status" value="1"/>
</dbReference>
<dbReference type="Gene3D" id="6.10.140.670">
    <property type="match status" value="1"/>
</dbReference>
<feature type="compositionally biased region" description="Polar residues" evidence="1">
    <location>
        <begin position="1"/>
        <end position="12"/>
    </location>
</feature>
<comment type="caution">
    <text evidence="3">The sequence shown here is derived from an EMBL/GenBank/DDBJ whole genome shotgun (WGS) entry which is preliminary data.</text>
</comment>